<reference evidence="1" key="1">
    <citation type="submission" date="2018-02" db="EMBL/GenBank/DDBJ databases">
        <title>Rhizophora mucronata_Transcriptome.</title>
        <authorList>
            <person name="Meera S.P."/>
            <person name="Sreeshan A."/>
            <person name="Augustine A."/>
        </authorList>
    </citation>
    <scope>NUCLEOTIDE SEQUENCE</scope>
    <source>
        <tissue evidence="1">Leaf</tissue>
    </source>
</reference>
<protein>
    <submittedName>
        <fullName evidence="1">Uncharacterized protein</fullName>
    </submittedName>
</protein>
<proteinExistence type="predicted"/>
<dbReference type="AlphaFoldDB" id="A0A2P2PJZ6"/>
<name>A0A2P2PJZ6_RHIMU</name>
<organism evidence="1">
    <name type="scientific">Rhizophora mucronata</name>
    <name type="common">Asiatic mangrove</name>
    <dbReference type="NCBI Taxonomy" id="61149"/>
    <lineage>
        <taxon>Eukaryota</taxon>
        <taxon>Viridiplantae</taxon>
        <taxon>Streptophyta</taxon>
        <taxon>Embryophyta</taxon>
        <taxon>Tracheophyta</taxon>
        <taxon>Spermatophyta</taxon>
        <taxon>Magnoliopsida</taxon>
        <taxon>eudicotyledons</taxon>
        <taxon>Gunneridae</taxon>
        <taxon>Pentapetalae</taxon>
        <taxon>rosids</taxon>
        <taxon>fabids</taxon>
        <taxon>Malpighiales</taxon>
        <taxon>Rhizophoraceae</taxon>
        <taxon>Rhizophora</taxon>
    </lineage>
</organism>
<evidence type="ECO:0000313" key="1">
    <source>
        <dbReference type="EMBL" id="MBX55022.1"/>
    </source>
</evidence>
<dbReference type="EMBL" id="GGEC01074538">
    <property type="protein sequence ID" value="MBX55022.1"/>
    <property type="molecule type" value="Transcribed_RNA"/>
</dbReference>
<sequence length="18" mass="2227">MCFLSALYSKWLWSQHLI</sequence>
<accession>A0A2P2PJZ6</accession>